<feature type="region of interest" description="Disordered" evidence="7">
    <location>
        <begin position="1"/>
        <end position="33"/>
    </location>
</feature>
<evidence type="ECO:0000259" key="8">
    <source>
        <dbReference type="PROSITE" id="PS50157"/>
    </source>
</evidence>
<dbReference type="InterPro" id="IPR013087">
    <property type="entry name" value="Znf_C2H2_type"/>
</dbReference>
<keyword evidence="4" id="KW-0862">Zinc</keyword>
<evidence type="ECO:0000256" key="1">
    <source>
        <dbReference type="ARBA" id="ARBA00022723"/>
    </source>
</evidence>
<reference evidence="10" key="1">
    <citation type="journal article" date="2017" name="Nat. Commun.">
        <title>The North American bullfrog draft genome provides insight into hormonal regulation of long noncoding RNA.</title>
        <authorList>
            <person name="Hammond S.A."/>
            <person name="Warren R.L."/>
            <person name="Vandervalk B.P."/>
            <person name="Kucuk E."/>
            <person name="Khan H."/>
            <person name="Gibb E.A."/>
            <person name="Pandoh P."/>
            <person name="Kirk H."/>
            <person name="Zhao Y."/>
            <person name="Jones M."/>
            <person name="Mungall A.J."/>
            <person name="Coope R."/>
            <person name="Pleasance S."/>
            <person name="Moore R.A."/>
            <person name="Holt R.A."/>
            <person name="Round J.M."/>
            <person name="Ohora S."/>
            <person name="Walle B.V."/>
            <person name="Veldhoen N."/>
            <person name="Helbing C.C."/>
            <person name="Birol I."/>
        </authorList>
    </citation>
    <scope>NUCLEOTIDE SEQUENCE [LARGE SCALE GENOMIC DNA]</scope>
</reference>
<keyword evidence="2" id="KW-0677">Repeat</keyword>
<dbReference type="PANTHER" id="PTHR23226">
    <property type="entry name" value="ZINC FINGER AND SCAN DOMAIN-CONTAINING"/>
    <property type="match status" value="1"/>
</dbReference>
<evidence type="ECO:0000313" key="10">
    <source>
        <dbReference type="Proteomes" id="UP000228934"/>
    </source>
</evidence>
<feature type="compositionally biased region" description="Basic and acidic residues" evidence="7">
    <location>
        <begin position="19"/>
        <end position="28"/>
    </location>
</feature>
<dbReference type="EMBL" id="KZ369010">
    <property type="protein sequence ID" value="PIO10667.1"/>
    <property type="molecule type" value="Genomic_DNA"/>
</dbReference>
<evidence type="ECO:0000256" key="6">
    <source>
        <dbReference type="PROSITE-ProRule" id="PRU00042"/>
    </source>
</evidence>
<organism evidence="9 10">
    <name type="scientific">Aquarana catesbeiana</name>
    <name type="common">American bullfrog</name>
    <name type="synonym">Rana catesbeiana</name>
    <dbReference type="NCBI Taxonomy" id="8400"/>
    <lineage>
        <taxon>Eukaryota</taxon>
        <taxon>Metazoa</taxon>
        <taxon>Chordata</taxon>
        <taxon>Craniata</taxon>
        <taxon>Vertebrata</taxon>
        <taxon>Euteleostomi</taxon>
        <taxon>Amphibia</taxon>
        <taxon>Batrachia</taxon>
        <taxon>Anura</taxon>
        <taxon>Neobatrachia</taxon>
        <taxon>Ranoidea</taxon>
        <taxon>Ranidae</taxon>
        <taxon>Aquarana</taxon>
    </lineage>
</organism>
<dbReference type="OrthoDB" id="8117402at2759"/>
<dbReference type="SUPFAM" id="SSF57667">
    <property type="entry name" value="beta-beta-alpha zinc fingers"/>
    <property type="match status" value="1"/>
</dbReference>
<name>A0A2G9Q4Z6_AQUCT</name>
<dbReference type="Proteomes" id="UP000228934">
    <property type="component" value="Unassembled WGS sequence"/>
</dbReference>
<dbReference type="PANTHER" id="PTHR23226:SF397">
    <property type="entry name" value="C2H2-TYPE DOMAIN-CONTAINING PROTEIN"/>
    <property type="match status" value="1"/>
</dbReference>
<keyword evidence="3 6" id="KW-0863">Zinc-finger</keyword>
<dbReference type="AlphaFoldDB" id="A0A2G9Q4Z6"/>
<protein>
    <recommendedName>
        <fullName evidence="8">C2H2-type domain-containing protein</fullName>
    </recommendedName>
</protein>
<dbReference type="PROSITE" id="PS00028">
    <property type="entry name" value="ZINC_FINGER_C2H2_1"/>
    <property type="match status" value="1"/>
</dbReference>
<evidence type="ECO:0000256" key="4">
    <source>
        <dbReference type="ARBA" id="ARBA00022833"/>
    </source>
</evidence>
<gene>
    <name evidence="9" type="ORF">AB205_0208360</name>
</gene>
<evidence type="ECO:0000256" key="3">
    <source>
        <dbReference type="ARBA" id="ARBA00022771"/>
    </source>
</evidence>
<dbReference type="GO" id="GO:0000978">
    <property type="term" value="F:RNA polymerase II cis-regulatory region sequence-specific DNA binding"/>
    <property type="evidence" value="ECO:0007669"/>
    <property type="project" value="TreeGrafter"/>
</dbReference>
<keyword evidence="1" id="KW-0479">Metal-binding</keyword>
<evidence type="ECO:0000256" key="5">
    <source>
        <dbReference type="ARBA" id="ARBA00023125"/>
    </source>
</evidence>
<dbReference type="Gene3D" id="3.30.160.60">
    <property type="entry name" value="Classic Zinc Finger"/>
    <property type="match status" value="1"/>
</dbReference>
<accession>A0A2G9Q4Z6</accession>
<evidence type="ECO:0000313" key="9">
    <source>
        <dbReference type="EMBL" id="PIO10667.1"/>
    </source>
</evidence>
<feature type="non-terminal residue" evidence="9">
    <location>
        <position position="194"/>
    </location>
</feature>
<feature type="domain" description="C2H2-type" evidence="8">
    <location>
        <begin position="117"/>
        <end position="144"/>
    </location>
</feature>
<dbReference type="InterPro" id="IPR036236">
    <property type="entry name" value="Znf_C2H2_sf"/>
</dbReference>
<dbReference type="GO" id="GO:0000981">
    <property type="term" value="F:DNA-binding transcription factor activity, RNA polymerase II-specific"/>
    <property type="evidence" value="ECO:0007669"/>
    <property type="project" value="TreeGrafter"/>
</dbReference>
<proteinExistence type="predicted"/>
<evidence type="ECO:0000256" key="7">
    <source>
        <dbReference type="SAM" id="MobiDB-lite"/>
    </source>
</evidence>
<keyword evidence="10" id="KW-1185">Reference proteome</keyword>
<dbReference type="GO" id="GO:0008270">
    <property type="term" value="F:zinc ion binding"/>
    <property type="evidence" value="ECO:0007669"/>
    <property type="project" value="UniProtKB-KW"/>
</dbReference>
<sequence>MMRTFIEEDTPTEISTGHAMEKPSKDRLTLSPGCKMEDEDITGDCGGEKIMISTMDGGLHSVDRPWNPSDSEQPRTVRDGAGIQGEKTFSCPERGESFHSELGLIVLQRSEMGKEFYFCSECGRCFRLKSELDIHYGSHTGEKPYSCFDVGNVFHRNQNLFYIRGLTRGRNHFPVLSVGSVFHRRPTFPNIKDH</sequence>
<dbReference type="PROSITE" id="PS50157">
    <property type="entry name" value="ZINC_FINGER_C2H2_2"/>
    <property type="match status" value="1"/>
</dbReference>
<keyword evidence="5" id="KW-0238">DNA-binding</keyword>
<evidence type="ECO:0000256" key="2">
    <source>
        <dbReference type="ARBA" id="ARBA00022737"/>
    </source>
</evidence>